<dbReference type="Gramene" id="OMO89055">
    <property type="protein sequence ID" value="OMO89055"/>
    <property type="gene ID" value="CCACVL1_08038"/>
</dbReference>
<dbReference type="EMBL" id="AWWV01008834">
    <property type="protein sequence ID" value="OMO89055.1"/>
    <property type="molecule type" value="Genomic_DNA"/>
</dbReference>
<reference evidence="2 3" key="1">
    <citation type="submission" date="2013-09" db="EMBL/GenBank/DDBJ databases">
        <title>Corchorus capsularis genome sequencing.</title>
        <authorList>
            <person name="Alam M."/>
            <person name="Haque M.S."/>
            <person name="Islam M.S."/>
            <person name="Emdad E.M."/>
            <person name="Islam M.M."/>
            <person name="Ahmed B."/>
            <person name="Halim A."/>
            <person name="Hossen Q.M.M."/>
            <person name="Hossain M.Z."/>
            <person name="Ahmed R."/>
            <person name="Khan M.M."/>
            <person name="Islam R."/>
            <person name="Rashid M.M."/>
            <person name="Khan S.A."/>
            <person name="Rahman M.S."/>
            <person name="Alam M."/>
        </authorList>
    </citation>
    <scope>NUCLEOTIDE SEQUENCE [LARGE SCALE GENOMIC DNA]</scope>
    <source>
        <strain evidence="3">cv. CVL-1</strain>
        <tissue evidence="2">Whole seedling</tissue>
    </source>
</reference>
<feature type="region of interest" description="Disordered" evidence="1">
    <location>
        <begin position="15"/>
        <end position="42"/>
    </location>
</feature>
<evidence type="ECO:0000313" key="3">
    <source>
        <dbReference type="Proteomes" id="UP000188268"/>
    </source>
</evidence>
<proteinExistence type="predicted"/>
<evidence type="ECO:0000313" key="2">
    <source>
        <dbReference type="EMBL" id="OMO89055.1"/>
    </source>
</evidence>
<gene>
    <name evidence="2" type="ORF">CCACVL1_08038</name>
</gene>
<sequence length="42" mass="4646">MAVIAEMKATTVVTKKGRWETKTSNSGPNQDPKEAQKMNNPQ</sequence>
<protein>
    <submittedName>
        <fullName evidence="2">Uncharacterized protein</fullName>
    </submittedName>
</protein>
<dbReference type="AlphaFoldDB" id="A0A1R3J2K1"/>
<comment type="caution">
    <text evidence="2">The sequence shown here is derived from an EMBL/GenBank/DDBJ whole genome shotgun (WGS) entry which is preliminary data.</text>
</comment>
<keyword evidence="3" id="KW-1185">Reference proteome</keyword>
<evidence type="ECO:0000256" key="1">
    <source>
        <dbReference type="SAM" id="MobiDB-lite"/>
    </source>
</evidence>
<dbReference type="Proteomes" id="UP000188268">
    <property type="component" value="Unassembled WGS sequence"/>
</dbReference>
<accession>A0A1R3J2K1</accession>
<organism evidence="2 3">
    <name type="scientific">Corchorus capsularis</name>
    <name type="common">Jute</name>
    <dbReference type="NCBI Taxonomy" id="210143"/>
    <lineage>
        <taxon>Eukaryota</taxon>
        <taxon>Viridiplantae</taxon>
        <taxon>Streptophyta</taxon>
        <taxon>Embryophyta</taxon>
        <taxon>Tracheophyta</taxon>
        <taxon>Spermatophyta</taxon>
        <taxon>Magnoliopsida</taxon>
        <taxon>eudicotyledons</taxon>
        <taxon>Gunneridae</taxon>
        <taxon>Pentapetalae</taxon>
        <taxon>rosids</taxon>
        <taxon>malvids</taxon>
        <taxon>Malvales</taxon>
        <taxon>Malvaceae</taxon>
        <taxon>Grewioideae</taxon>
        <taxon>Apeibeae</taxon>
        <taxon>Corchorus</taxon>
    </lineage>
</organism>
<name>A0A1R3J2K1_COCAP</name>